<comment type="caution">
    <text evidence="3">The sequence shown here is derived from an EMBL/GenBank/DDBJ whole genome shotgun (WGS) entry which is preliminary data.</text>
</comment>
<reference evidence="3 4" key="1">
    <citation type="submission" date="2019-04" db="EMBL/GenBank/DDBJ databases">
        <title>Draft genome sequences of Streptomyces avermitilis NBRC 14893.</title>
        <authorList>
            <person name="Komaki H."/>
            <person name="Tamura T."/>
            <person name="Hosoyama A."/>
        </authorList>
    </citation>
    <scope>NUCLEOTIDE SEQUENCE [LARGE SCALE GENOMIC DNA]</scope>
    <source>
        <strain evidence="3 4">NBRC 14893</strain>
    </source>
</reference>
<evidence type="ECO:0000313" key="4">
    <source>
        <dbReference type="Proteomes" id="UP000302139"/>
    </source>
</evidence>
<organism evidence="3 4">
    <name type="scientific">Streptomyces avermitilis</name>
    <dbReference type="NCBI Taxonomy" id="33903"/>
    <lineage>
        <taxon>Bacteria</taxon>
        <taxon>Bacillati</taxon>
        <taxon>Actinomycetota</taxon>
        <taxon>Actinomycetes</taxon>
        <taxon>Kitasatosporales</taxon>
        <taxon>Streptomycetaceae</taxon>
        <taxon>Streptomyces</taxon>
    </lineage>
</organism>
<sequence>MRPKPMPGQESGGDRASGTPRRPHAAPPRRGKRLTTLLFAVFVGTVLVLSGIGLGTVGATVIGMSKLADLQRQAGGGAGAAGPSGPLVPPASGRPGASVSGGPQSMGAKSAQGDSSATAVLAPGKATLGVEAVDAASKGALVVGVHAPVRATRRAWSAATSCSPSAEPVSTRPPISPGRWQAHAPARQSH</sequence>
<protein>
    <submittedName>
        <fullName evidence="3">Uncharacterized protein</fullName>
    </submittedName>
</protein>
<keyword evidence="2" id="KW-0472">Membrane</keyword>
<evidence type="ECO:0000256" key="1">
    <source>
        <dbReference type="SAM" id="MobiDB-lite"/>
    </source>
</evidence>
<feature type="transmembrane region" description="Helical" evidence="2">
    <location>
        <begin position="37"/>
        <end position="62"/>
    </location>
</feature>
<feature type="region of interest" description="Disordered" evidence="1">
    <location>
        <begin position="1"/>
        <end position="30"/>
    </location>
</feature>
<feature type="compositionally biased region" description="Basic residues" evidence="1">
    <location>
        <begin position="21"/>
        <end position="30"/>
    </location>
</feature>
<evidence type="ECO:0000256" key="2">
    <source>
        <dbReference type="SAM" id="Phobius"/>
    </source>
</evidence>
<evidence type="ECO:0000313" key="3">
    <source>
        <dbReference type="EMBL" id="GDY61947.1"/>
    </source>
</evidence>
<dbReference type="AlphaFoldDB" id="A0A4D4LUZ5"/>
<feature type="compositionally biased region" description="Low complexity" evidence="1">
    <location>
        <begin position="83"/>
        <end position="93"/>
    </location>
</feature>
<keyword evidence="2" id="KW-1133">Transmembrane helix</keyword>
<dbReference type="Proteomes" id="UP000302139">
    <property type="component" value="Unassembled WGS sequence"/>
</dbReference>
<proteinExistence type="predicted"/>
<keyword evidence="2" id="KW-0812">Transmembrane</keyword>
<name>A0A4D4LUZ5_STRAX</name>
<dbReference type="EMBL" id="BJHX01000001">
    <property type="protein sequence ID" value="GDY61947.1"/>
    <property type="molecule type" value="Genomic_DNA"/>
</dbReference>
<feature type="region of interest" description="Disordered" evidence="1">
    <location>
        <begin position="74"/>
        <end position="114"/>
    </location>
</feature>
<feature type="region of interest" description="Disordered" evidence="1">
    <location>
        <begin position="158"/>
        <end position="190"/>
    </location>
</feature>
<accession>A0A4D4LUZ5</accession>
<gene>
    <name evidence="3" type="ORF">SAV14893_013400</name>
</gene>